<dbReference type="SUPFAM" id="SSF46689">
    <property type="entry name" value="Homeodomain-like"/>
    <property type="match status" value="2"/>
</dbReference>
<evidence type="ECO:0000256" key="3">
    <source>
        <dbReference type="ARBA" id="ARBA00023163"/>
    </source>
</evidence>
<evidence type="ECO:0000256" key="2">
    <source>
        <dbReference type="ARBA" id="ARBA00023125"/>
    </source>
</evidence>
<dbReference type="PANTHER" id="PTHR43280:SF28">
    <property type="entry name" value="HTH-TYPE TRANSCRIPTIONAL ACTIVATOR RHAS"/>
    <property type="match status" value="1"/>
</dbReference>
<dbReference type="Pfam" id="PF02311">
    <property type="entry name" value="AraC_binding"/>
    <property type="match status" value="1"/>
</dbReference>
<evidence type="ECO:0000313" key="6">
    <source>
        <dbReference type="Proteomes" id="UP000183410"/>
    </source>
</evidence>
<dbReference type="Gene3D" id="1.10.10.60">
    <property type="entry name" value="Homeodomain-like"/>
    <property type="match status" value="2"/>
</dbReference>
<dbReference type="InterPro" id="IPR018062">
    <property type="entry name" value="HTH_AraC-typ_CS"/>
</dbReference>
<evidence type="ECO:0000313" key="5">
    <source>
        <dbReference type="EMBL" id="SFE26467.1"/>
    </source>
</evidence>
<dbReference type="RefSeq" id="WP_046231051.1">
    <property type="nucleotide sequence ID" value="NZ_FONN01000001.1"/>
</dbReference>
<organism evidence="5 6">
    <name type="scientific">Paenibacillus algorifonticola</name>
    <dbReference type="NCBI Taxonomy" id="684063"/>
    <lineage>
        <taxon>Bacteria</taxon>
        <taxon>Bacillati</taxon>
        <taxon>Bacillota</taxon>
        <taxon>Bacilli</taxon>
        <taxon>Bacillales</taxon>
        <taxon>Paenibacillaceae</taxon>
        <taxon>Paenibacillus</taxon>
    </lineage>
</organism>
<dbReference type="InterPro" id="IPR003313">
    <property type="entry name" value="AraC-bd"/>
</dbReference>
<proteinExistence type="predicted"/>
<dbReference type="InterPro" id="IPR037923">
    <property type="entry name" value="HTH-like"/>
</dbReference>
<protein>
    <submittedName>
        <fullName evidence="5">AraC-type DNA-binding protein</fullName>
    </submittedName>
</protein>
<dbReference type="EMBL" id="FONN01000001">
    <property type="protein sequence ID" value="SFE26467.1"/>
    <property type="molecule type" value="Genomic_DNA"/>
</dbReference>
<dbReference type="Pfam" id="PF12833">
    <property type="entry name" value="HTH_18"/>
    <property type="match status" value="1"/>
</dbReference>
<keyword evidence="3" id="KW-0804">Transcription</keyword>
<keyword evidence="6" id="KW-1185">Reference proteome</keyword>
<dbReference type="SUPFAM" id="SSF51215">
    <property type="entry name" value="Regulatory protein AraC"/>
    <property type="match status" value="1"/>
</dbReference>
<keyword evidence="2 5" id="KW-0238">DNA-binding</keyword>
<evidence type="ECO:0000259" key="4">
    <source>
        <dbReference type="PROSITE" id="PS01124"/>
    </source>
</evidence>
<keyword evidence="1" id="KW-0805">Transcription regulation</keyword>
<dbReference type="AlphaFoldDB" id="A0A1I1Z472"/>
<dbReference type="PROSITE" id="PS01124">
    <property type="entry name" value="HTH_ARAC_FAMILY_2"/>
    <property type="match status" value="1"/>
</dbReference>
<dbReference type="PANTHER" id="PTHR43280">
    <property type="entry name" value="ARAC-FAMILY TRANSCRIPTIONAL REGULATOR"/>
    <property type="match status" value="1"/>
</dbReference>
<dbReference type="InterPro" id="IPR020449">
    <property type="entry name" value="Tscrpt_reg_AraC-type_HTH"/>
</dbReference>
<reference evidence="6" key="1">
    <citation type="submission" date="2016-10" db="EMBL/GenBank/DDBJ databases">
        <authorList>
            <person name="Varghese N."/>
            <person name="Submissions S."/>
        </authorList>
    </citation>
    <scope>NUCLEOTIDE SEQUENCE [LARGE SCALE GENOMIC DNA]</scope>
    <source>
        <strain evidence="6">CGMCC 1.10223</strain>
    </source>
</reference>
<dbReference type="InterPro" id="IPR009057">
    <property type="entry name" value="Homeodomain-like_sf"/>
</dbReference>
<gene>
    <name evidence="5" type="ORF">SAMN04487969_101976</name>
</gene>
<sequence length="275" mass="31799">MNEIIYTTLTTTDYQLPVYVTGVGHWDHQEGIRRPEGFPDYQWTQVVSGEGELIIEQERFLVKQGDGFLLPPRLTHSYYAVKEPWEAYWFTYDGPLAESLNQLAGLTRPGIYTINDSRPVLEMMSDMLRLMREKQPGLGMLGSKQIYSVLLGLRQQLAEGSLATQQMNERLHPVLRYIEANLHRPITLPELAELLHVTPQHLCLLFKKTFRLRPMEYVNKERINKGKELLIRGGGMKLYEIARQVGFENPTYFNTLFKAYVGCTPGEFKQMHGFK</sequence>
<name>A0A1I1Z472_9BACL</name>
<dbReference type="PROSITE" id="PS00041">
    <property type="entry name" value="HTH_ARAC_FAMILY_1"/>
    <property type="match status" value="1"/>
</dbReference>
<evidence type="ECO:0000256" key="1">
    <source>
        <dbReference type="ARBA" id="ARBA00023015"/>
    </source>
</evidence>
<dbReference type="Gene3D" id="2.60.120.280">
    <property type="entry name" value="Regulatory protein AraC"/>
    <property type="match status" value="1"/>
</dbReference>
<accession>A0A1I1Z472</accession>
<dbReference type="GO" id="GO:0043565">
    <property type="term" value="F:sequence-specific DNA binding"/>
    <property type="evidence" value="ECO:0007669"/>
    <property type="project" value="InterPro"/>
</dbReference>
<dbReference type="InterPro" id="IPR018060">
    <property type="entry name" value="HTH_AraC"/>
</dbReference>
<feature type="domain" description="HTH araC/xylS-type" evidence="4">
    <location>
        <begin position="172"/>
        <end position="271"/>
    </location>
</feature>
<dbReference type="PRINTS" id="PR00032">
    <property type="entry name" value="HTHARAC"/>
</dbReference>
<dbReference type="GO" id="GO:0003700">
    <property type="term" value="F:DNA-binding transcription factor activity"/>
    <property type="evidence" value="ECO:0007669"/>
    <property type="project" value="InterPro"/>
</dbReference>
<dbReference type="Proteomes" id="UP000183410">
    <property type="component" value="Unassembled WGS sequence"/>
</dbReference>
<dbReference type="SMART" id="SM00342">
    <property type="entry name" value="HTH_ARAC"/>
    <property type="match status" value="1"/>
</dbReference>